<feature type="domain" description="Glycosyltransferase 2-like" evidence="4">
    <location>
        <begin position="650"/>
        <end position="771"/>
    </location>
</feature>
<keyword evidence="1" id="KW-0328">Glycosyltransferase</keyword>
<dbReference type="GO" id="GO:0016757">
    <property type="term" value="F:glycosyltransferase activity"/>
    <property type="evidence" value="ECO:0007669"/>
    <property type="project" value="InterPro"/>
</dbReference>
<dbReference type="InterPro" id="IPR029044">
    <property type="entry name" value="Nucleotide-diphossugar_trans"/>
</dbReference>
<dbReference type="InterPro" id="IPR001173">
    <property type="entry name" value="Glyco_trans_2-like"/>
</dbReference>
<dbReference type="Gene3D" id="3.40.50.2000">
    <property type="entry name" value="Glycogen Phosphorylase B"/>
    <property type="match status" value="3"/>
</dbReference>
<gene>
    <name evidence="5" type="ORF">pLM20P4_p8</name>
</gene>
<sequence>MTRTQDVRQGLTEAAAKAFRKFFDPDWYLDRYPDVRNYIGRPEDHYLQCGQTEGRTPHWLIDPNWYLDHHPDIAQTGHELLSHYLMSGWRQLHSPHPLFDPKWYLLQNLDLVATDIDPIDHYLDHGWREGRTLHPLFDTAWYLSAYRDIAIAGIEPLGHFLTHGWQEGRRPHPLFDTAWYLDRYRDVAEGGQNPWLHYIRQGWREGRMPHPRFDAGWYSRTYLVGVEKEQEPLAHYLSDGWREGLLPSPSASVRSGQAGPHAPLYQSVIEELAGRLPATLEKRRGTILFVTHETEVGGAPHVLRQFATWMRDRTRFEVRIVAIRGGNLRQAFSEVAPLLVLSDHPEEMRSQVLKDWMGDNVCGAFVNSVASGSFLRHAPESLPTVAFIHELPQILDMFPDEVDLIRQRARRVIGGGPEVTRALGTDYGYPPESLASAVSFIESLPADSDPAQRRAAARTTLNLPPERLVVMGCGLLHWRKAPDKFIETAALLRAKGIDAEFVWLGGGPDLEICQQMVAQQGLEDRVRFTGYEPDVAGKLAAADIFLLSSQEDPFPLVALYAAQAAMPIVCFQGAGGIEGFVAHGSGLSVPYMNVEAMAEAVAVYIADPERRRAEGARGQAQVMRSHTIEVVGPVLLHHLREAMGLAPEVSVVVPNYNYAQYLPERLASISAQIFQDFEVILLDDASPDDSVALLSDFAKQRPDTQVVVNKINSGSPFAQWMRGMDLSRSNLIWLAEADDRCTPDFLQTMLPFFNDRNMRIASCASRPVTSDGQSIGDYRLLYLDRITPGRWDRDYVATDHEEAQAGLGIANSIPNASAVLFRKFNPEPEFAAELAQMRLCGDWYFYCRAMRGGLVGFSSVLMNDHRRHGNTVTHRLEGSMDYFNELSTVRNYLGRTYRQDIATQTRIAQFLAQDIARFEVSESQSVRQPAHPSKLMPSLLIVAPDLGPGGGQVFAISIANEWAQRGGRVVLLNVGNQPSHPAMLARISPEVMLIEAQDPQADLATLIARFDIDVVHSSIWWADRWVDDQRHGLPPGMPWIITMHGCHETILDDPDTDPSFAQRMERMTARADWVYTAEKNLQVFDRLPRPKRLTHIANGMPRAMDAPAPDRAALGLRPEALILGLATRAIDSKGWHQAVRLTQKLNMAGYTADLLLIGEGPAADSIRKEAPPHVFQLGQVNNLQAYLGLLDIGLLPSYFRGESLPLVLIDMMAQGVPIIASEIGEIPWMLTGGENPAGLLVPLTDDGIDEHMLLSHAIALTDPGLRSKLRQGAISRFNSEFEIGLMLSRYMRLYGGATL</sequence>
<dbReference type="CDD" id="cd00761">
    <property type="entry name" value="Glyco_tranf_GTA_type"/>
    <property type="match status" value="1"/>
</dbReference>
<reference evidence="5" key="1">
    <citation type="submission" date="2014-09" db="EMBL/GenBank/DDBJ databases">
        <title>The mobilome of the heavy metals and metalloids hypertolerant bacteria from the Lubin copper mine (Poland).</title>
        <authorList>
            <person name="Dziewit L."/>
            <person name="Bartosik D."/>
        </authorList>
    </citation>
    <scope>NUCLEOTIDE SEQUENCE</scope>
    <source>
        <plasmid evidence="5">pLM20P4</plasmid>
    </source>
</reference>
<evidence type="ECO:0000259" key="4">
    <source>
        <dbReference type="Pfam" id="PF00535"/>
    </source>
</evidence>
<organism evidence="5">
    <name type="scientific">Paracoccus yeei</name>
    <dbReference type="NCBI Taxonomy" id="147645"/>
    <lineage>
        <taxon>Bacteria</taxon>
        <taxon>Pseudomonadati</taxon>
        <taxon>Pseudomonadota</taxon>
        <taxon>Alphaproteobacteria</taxon>
        <taxon>Rhodobacterales</taxon>
        <taxon>Paracoccaceae</taxon>
        <taxon>Paracoccus</taxon>
    </lineage>
</organism>
<evidence type="ECO:0000313" key="5">
    <source>
        <dbReference type="EMBL" id="AJW30080.1"/>
    </source>
</evidence>
<dbReference type="PANTHER" id="PTHR12526:SF510">
    <property type="entry name" value="D-INOSITOL 3-PHOSPHATE GLYCOSYLTRANSFERASE"/>
    <property type="match status" value="1"/>
</dbReference>
<protein>
    <submittedName>
        <fullName evidence="5">Glycosyl transferase</fullName>
    </submittedName>
</protein>
<dbReference type="RefSeq" id="WP_181377387.1">
    <property type="nucleotide sequence ID" value="NZ_KM659096.1"/>
</dbReference>
<evidence type="ECO:0000256" key="2">
    <source>
        <dbReference type="ARBA" id="ARBA00022679"/>
    </source>
</evidence>
<dbReference type="SUPFAM" id="SSF53756">
    <property type="entry name" value="UDP-Glycosyltransferase/glycogen phosphorylase"/>
    <property type="match status" value="2"/>
</dbReference>
<dbReference type="Pfam" id="PF00535">
    <property type="entry name" value="Glycos_transf_2"/>
    <property type="match status" value="1"/>
</dbReference>
<dbReference type="Gene3D" id="3.90.550.10">
    <property type="entry name" value="Spore Coat Polysaccharide Biosynthesis Protein SpsA, Chain A"/>
    <property type="match status" value="1"/>
</dbReference>
<name>A0A0D5A1B9_9RHOB</name>
<dbReference type="PANTHER" id="PTHR12526">
    <property type="entry name" value="GLYCOSYLTRANSFERASE"/>
    <property type="match status" value="1"/>
</dbReference>
<accession>A0A0D5A1B9</accession>
<dbReference type="InterPro" id="IPR001296">
    <property type="entry name" value="Glyco_trans_1"/>
</dbReference>
<geneLocation type="plasmid" evidence="5">
    <name>pLM20P4</name>
</geneLocation>
<proteinExistence type="predicted"/>
<evidence type="ECO:0000256" key="1">
    <source>
        <dbReference type="ARBA" id="ARBA00022676"/>
    </source>
</evidence>
<dbReference type="Pfam" id="PF00534">
    <property type="entry name" value="Glycos_transf_1"/>
    <property type="match status" value="1"/>
</dbReference>
<keyword evidence="5" id="KW-0614">Plasmid</keyword>
<evidence type="ECO:0000259" key="3">
    <source>
        <dbReference type="Pfam" id="PF00534"/>
    </source>
</evidence>
<keyword evidence="2 5" id="KW-0808">Transferase</keyword>
<dbReference type="SUPFAM" id="SSF53448">
    <property type="entry name" value="Nucleotide-diphospho-sugar transferases"/>
    <property type="match status" value="1"/>
</dbReference>
<dbReference type="EMBL" id="KM659096">
    <property type="protein sequence ID" value="AJW30080.1"/>
    <property type="molecule type" value="Genomic_DNA"/>
</dbReference>
<dbReference type="CDD" id="cd03801">
    <property type="entry name" value="GT4_PimA-like"/>
    <property type="match status" value="1"/>
</dbReference>
<feature type="domain" description="Glycosyl transferase family 1" evidence="3">
    <location>
        <begin position="460"/>
        <end position="618"/>
    </location>
</feature>
<dbReference type="Pfam" id="PF13692">
    <property type="entry name" value="Glyco_trans_1_4"/>
    <property type="match status" value="1"/>
</dbReference>